<gene>
    <name evidence="1" type="ORF">B0H17DRAFT_1056672</name>
</gene>
<proteinExistence type="predicted"/>
<dbReference type="Proteomes" id="UP001221757">
    <property type="component" value="Unassembled WGS sequence"/>
</dbReference>
<evidence type="ECO:0000313" key="1">
    <source>
        <dbReference type="EMBL" id="KAJ7695165.1"/>
    </source>
</evidence>
<name>A0AAD7DN68_MYCRO</name>
<evidence type="ECO:0000313" key="2">
    <source>
        <dbReference type="Proteomes" id="UP001221757"/>
    </source>
</evidence>
<dbReference type="AlphaFoldDB" id="A0AAD7DN68"/>
<dbReference type="EMBL" id="JARKIE010000039">
    <property type="protein sequence ID" value="KAJ7695165.1"/>
    <property type="molecule type" value="Genomic_DNA"/>
</dbReference>
<protein>
    <submittedName>
        <fullName evidence="1">Uncharacterized protein</fullName>
    </submittedName>
</protein>
<accession>A0AAD7DN68</accession>
<comment type="caution">
    <text evidence="1">The sequence shown here is derived from an EMBL/GenBank/DDBJ whole genome shotgun (WGS) entry which is preliminary data.</text>
</comment>
<reference evidence="1" key="1">
    <citation type="submission" date="2023-03" db="EMBL/GenBank/DDBJ databases">
        <title>Massive genome expansion in bonnet fungi (Mycena s.s.) driven by repeated elements and novel gene families across ecological guilds.</title>
        <authorList>
            <consortium name="Lawrence Berkeley National Laboratory"/>
            <person name="Harder C.B."/>
            <person name="Miyauchi S."/>
            <person name="Viragh M."/>
            <person name="Kuo A."/>
            <person name="Thoen E."/>
            <person name="Andreopoulos B."/>
            <person name="Lu D."/>
            <person name="Skrede I."/>
            <person name="Drula E."/>
            <person name="Henrissat B."/>
            <person name="Morin E."/>
            <person name="Kohler A."/>
            <person name="Barry K."/>
            <person name="LaButti K."/>
            <person name="Morin E."/>
            <person name="Salamov A."/>
            <person name="Lipzen A."/>
            <person name="Mereny Z."/>
            <person name="Hegedus B."/>
            <person name="Baldrian P."/>
            <person name="Stursova M."/>
            <person name="Weitz H."/>
            <person name="Taylor A."/>
            <person name="Grigoriev I.V."/>
            <person name="Nagy L.G."/>
            <person name="Martin F."/>
            <person name="Kauserud H."/>
        </authorList>
    </citation>
    <scope>NUCLEOTIDE SEQUENCE</scope>
    <source>
        <strain evidence="1">CBHHK067</strain>
    </source>
</reference>
<organism evidence="1 2">
    <name type="scientific">Mycena rosella</name>
    <name type="common">Pink bonnet</name>
    <name type="synonym">Agaricus rosellus</name>
    <dbReference type="NCBI Taxonomy" id="1033263"/>
    <lineage>
        <taxon>Eukaryota</taxon>
        <taxon>Fungi</taxon>
        <taxon>Dikarya</taxon>
        <taxon>Basidiomycota</taxon>
        <taxon>Agaricomycotina</taxon>
        <taxon>Agaricomycetes</taxon>
        <taxon>Agaricomycetidae</taxon>
        <taxon>Agaricales</taxon>
        <taxon>Marasmiineae</taxon>
        <taxon>Mycenaceae</taxon>
        <taxon>Mycena</taxon>
    </lineage>
</organism>
<keyword evidence="2" id="KW-1185">Reference proteome</keyword>
<sequence length="509" mass="57935">MENLSFCVRLIIGIATHEIEVHRLRGIVPNYDDEKKAWHYMQVLSASIEARVVGSGLRAKIDLLKTELQEIQLTDRHFRSLVKSTIFRTRGVQRGLAINHLAARAEDRQTQFNSLLDMCDANVRGGMTADPFKLVPRPWRDSIGSNEHWNWFCSLKEGTSISHSARNFANTDEGYQRVLENQQKIGLWRIQLGVANRMGTAQMRKLMQEAMEFVLRIWDGQEIKELYRSFRAGTCPFCDLAVVGHHDTSEHRCQDPDDSTSTTSIPVKQQSFPNLDQLRTPNDIISQQPLLYLLADGGDNHDEAQVLSHVMDQYNLSAITVDTIFKPTYALNFLRERLHADDIWPIRKLAAERSSEIIYIPTDATSETAMMLAVDWLLDDDDDLPLVLHTLKAEDRRAWDRQNMNELLEWGLHSADRQEKFYVVRCAGDGLYVTPKLKTARRGDNKGVKTLKHKNASCADGGCAVIASRAVQNITDLPSHYKRRLWFHICGGGDKVKRGVTGTRKSKIK</sequence>